<feature type="compositionally biased region" description="Acidic residues" evidence="1">
    <location>
        <begin position="1"/>
        <end position="21"/>
    </location>
</feature>
<name>A0A0D1ZGM6_9EURO</name>
<dbReference type="InterPro" id="IPR015172">
    <property type="entry name" value="MIF4G-like_typ-1"/>
</dbReference>
<dbReference type="EMBL" id="KN847043">
    <property type="protein sequence ID" value="KIW27026.1"/>
    <property type="molecule type" value="Genomic_DNA"/>
</dbReference>
<protein>
    <recommendedName>
        <fullName evidence="6">MIF4G domain-containing protein</fullName>
    </recommendedName>
</protein>
<gene>
    <name evidence="4" type="ORF">PV07_06807</name>
</gene>
<feature type="domain" description="MIF4G-like type 2" evidence="3">
    <location>
        <begin position="558"/>
        <end position="809"/>
    </location>
</feature>
<dbReference type="PANTHER" id="PTHR12412">
    <property type="entry name" value="CAP BINDING PROTEIN"/>
    <property type="match status" value="1"/>
</dbReference>
<proteinExistence type="predicted"/>
<sequence>MTGDEEAAAVVVEEEEEEEEAISTTANEDTEVVYFSTVRWPFHSDDVAEDDYEDRRPQRRRYEEPVALTIRKQVLSIAESPVRRAEDEVATIAKTLAENYFDTDLTSGFLDLVVQLPVEQPLKTPFVAAILLLSNVQKPEFTSEVLVKVGEALQKQLNNGAWREVKLYLRLLGCLQGMFEGDGIFPLLEELFSRAADLQMKSSEDSLGLELVKVILMTLPYAMASSATGFETQAIALLEKTDIIASTAHPLESLVDPFPSREAGAPTGSESALALLQRHMQDEAKNSWELACLPRPWKGNRAPEEEDPLDGAQKHPFPSVTVPGTVKNGPRPLFPEIYFSVYREQDIETVPPVADPAALLIRDALSDTINVLDFNRAVAAKFLIDVDCYFAPDTFVKRATPFDKLREVAGDKATWKPEDVVVDAAFSQLLQLPAPEHKLVYYHSVLTEACKLAPAAVAPSLGRAIRFLYRNVDKMDLELSQRFLDWFAHHLSNFGFTWKWTEWVDDVNLPHVHPRKAFIIDALDKEIRLSFSKRIKGTLPEPYQALISEAKEKDVPDFKFDNESTPFAAEGKEVAQMIRHKAVSEEFGPILEKVEQEATASGLSEPTLASADVFVTSMCWIGSKSLSHALACIERCKERLLAISASSPACRKQIITSVMDYWQDQRGIGLILVDKLLNYQILTPDSVVEWALIDHVSRGTLLATTWCYELVSNTTRKVAGRVRSIVAAIRSPGLAEEQRLELQQTLNRELEGMKSLFAAIEDAVVSIRDGNQDEMMESSDALRAEEEELLKSWGGRWARVFQRKYAVEESWVREELAKPLPVVEEKPAEDEAMKIDDNNGGVNGVGAVAGTGENGDADTADRIE</sequence>
<accession>A0A0D1ZGM6</accession>
<feature type="compositionally biased region" description="Gly residues" evidence="1">
    <location>
        <begin position="841"/>
        <end position="853"/>
    </location>
</feature>
<reference evidence="4 5" key="1">
    <citation type="submission" date="2015-01" db="EMBL/GenBank/DDBJ databases">
        <title>The Genome Sequence of Cladophialophora immunda CBS83496.</title>
        <authorList>
            <consortium name="The Broad Institute Genomics Platform"/>
            <person name="Cuomo C."/>
            <person name="de Hoog S."/>
            <person name="Gorbushina A."/>
            <person name="Stielow B."/>
            <person name="Teixiera M."/>
            <person name="Abouelleil A."/>
            <person name="Chapman S.B."/>
            <person name="Priest M."/>
            <person name="Young S.K."/>
            <person name="Wortman J."/>
            <person name="Nusbaum C."/>
            <person name="Birren B."/>
        </authorList>
    </citation>
    <scope>NUCLEOTIDE SEQUENCE [LARGE SCALE GENOMIC DNA]</scope>
    <source>
        <strain evidence="4 5">CBS 83496</strain>
    </source>
</reference>
<dbReference type="GO" id="GO:0005634">
    <property type="term" value="C:nucleus"/>
    <property type="evidence" value="ECO:0007669"/>
    <property type="project" value="TreeGrafter"/>
</dbReference>
<keyword evidence="5" id="KW-1185">Reference proteome</keyword>
<dbReference type="InterPro" id="IPR015174">
    <property type="entry name" value="MIF4G-like_typ-2"/>
</dbReference>
<dbReference type="OrthoDB" id="10252707at2759"/>
<evidence type="ECO:0000259" key="3">
    <source>
        <dbReference type="Pfam" id="PF09090"/>
    </source>
</evidence>
<dbReference type="Gene3D" id="1.25.40.180">
    <property type="match status" value="3"/>
</dbReference>
<evidence type="ECO:0000313" key="4">
    <source>
        <dbReference type="EMBL" id="KIW27026.1"/>
    </source>
</evidence>
<dbReference type="STRING" id="569365.A0A0D1ZGM6"/>
<dbReference type="GO" id="GO:0003729">
    <property type="term" value="F:mRNA binding"/>
    <property type="evidence" value="ECO:0007669"/>
    <property type="project" value="TreeGrafter"/>
</dbReference>
<dbReference type="SUPFAM" id="SSF48371">
    <property type="entry name" value="ARM repeat"/>
    <property type="match status" value="3"/>
</dbReference>
<feature type="region of interest" description="Disordered" evidence="1">
    <location>
        <begin position="1"/>
        <end position="24"/>
    </location>
</feature>
<feature type="domain" description="MIF4G-like type 1" evidence="2">
    <location>
        <begin position="351"/>
        <end position="541"/>
    </location>
</feature>
<dbReference type="VEuPathDB" id="FungiDB:PV07_06807"/>
<evidence type="ECO:0008006" key="6">
    <source>
        <dbReference type="Google" id="ProtNLM"/>
    </source>
</evidence>
<evidence type="ECO:0000259" key="2">
    <source>
        <dbReference type="Pfam" id="PF09088"/>
    </source>
</evidence>
<dbReference type="Proteomes" id="UP000054466">
    <property type="component" value="Unassembled WGS sequence"/>
</dbReference>
<dbReference type="FunFam" id="1.25.40.180:FF:000045">
    <property type="entry name" value="snRNA cap binding complex subunit (Gcr3), putative"/>
    <property type="match status" value="1"/>
</dbReference>
<feature type="region of interest" description="Disordered" evidence="1">
    <location>
        <begin position="832"/>
        <end position="864"/>
    </location>
</feature>
<dbReference type="RefSeq" id="XP_016247242.1">
    <property type="nucleotide sequence ID" value="XM_016393823.1"/>
</dbReference>
<dbReference type="GeneID" id="27346001"/>
<dbReference type="InterPro" id="IPR027159">
    <property type="entry name" value="CBP80"/>
</dbReference>
<dbReference type="GO" id="GO:0000184">
    <property type="term" value="P:nuclear-transcribed mRNA catabolic process, nonsense-mediated decay"/>
    <property type="evidence" value="ECO:0007669"/>
    <property type="project" value="TreeGrafter"/>
</dbReference>
<dbReference type="FunFam" id="1.25.40.180:FF:000035">
    <property type="entry name" value="snRNA cap binding complex subunit (Gcr3)"/>
    <property type="match status" value="1"/>
</dbReference>
<feature type="region of interest" description="Disordered" evidence="1">
    <location>
        <begin position="299"/>
        <end position="324"/>
    </location>
</feature>
<organism evidence="4 5">
    <name type="scientific">Cladophialophora immunda</name>
    <dbReference type="NCBI Taxonomy" id="569365"/>
    <lineage>
        <taxon>Eukaryota</taxon>
        <taxon>Fungi</taxon>
        <taxon>Dikarya</taxon>
        <taxon>Ascomycota</taxon>
        <taxon>Pezizomycotina</taxon>
        <taxon>Eurotiomycetes</taxon>
        <taxon>Chaetothyriomycetidae</taxon>
        <taxon>Chaetothyriales</taxon>
        <taxon>Herpotrichiellaceae</taxon>
        <taxon>Cladophialophora</taxon>
    </lineage>
</organism>
<dbReference type="GO" id="GO:0000339">
    <property type="term" value="F:RNA cap binding"/>
    <property type="evidence" value="ECO:0007669"/>
    <property type="project" value="InterPro"/>
</dbReference>
<dbReference type="InterPro" id="IPR016024">
    <property type="entry name" value="ARM-type_fold"/>
</dbReference>
<dbReference type="Pfam" id="PF09088">
    <property type="entry name" value="MIF4G_like"/>
    <property type="match status" value="1"/>
</dbReference>
<dbReference type="AlphaFoldDB" id="A0A0D1ZGM6"/>
<dbReference type="Pfam" id="PF09090">
    <property type="entry name" value="MIF4G_like_2"/>
    <property type="match status" value="1"/>
</dbReference>
<dbReference type="HOGENOM" id="CLU_013816_0_0_1"/>
<dbReference type="GO" id="GO:0005846">
    <property type="term" value="C:nuclear cap binding complex"/>
    <property type="evidence" value="ECO:0007669"/>
    <property type="project" value="InterPro"/>
</dbReference>
<evidence type="ECO:0000313" key="5">
    <source>
        <dbReference type="Proteomes" id="UP000054466"/>
    </source>
</evidence>
<evidence type="ECO:0000256" key="1">
    <source>
        <dbReference type="SAM" id="MobiDB-lite"/>
    </source>
</evidence>
<dbReference type="GO" id="GO:0006406">
    <property type="term" value="P:mRNA export from nucleus"/>
    <property type="evidence" value="ECO:0007669"/>
    <property type="project" value="InterPro"/>
</dbReference>
<dbReference type="PANTHER" id="PTHR12412:SF2">
    <property type="entry name" value="NUCLEAR CAP-BINDING PROTEIN SUBUNIT 1"/>
    <property type="match status" value="1"/>
</dbReference>